<gene>
    <name evidence="2" type="ORF">NA56DRAFT_696168</name>
</gene>
<evidence type="ECO:0000256" key="1">
    <source>
        <dbReference type="SAM" id="MobiDB-lite"/>
    </source>
</evidence>
<evidence type="ECO:0000313" key="3">
    <source>
        <dbReference type="Proteomes" id="UP000235672"/>
    </source>
</evidence>
<proteinExistence type="predicted"/>
<reference evidence="2 3" key="1">
    <citation type="submission" date="2016-05" db="EMBL/GenBank/DDBJ databases">
        <title>A degradative enzymes factory behind the ericoid mycorrhizal symbiosis.</title>
        <authorList>
            <consortium name="DOE Joint Genome Institute"/>
            <person name="Martino E."/>
            <person name="Morin E."/>
            <person name="Grelet G."/>
            <person name="Kuo A."/>
            <person name="Kohler A."/>
            <person name="Daghino S."/>
            <person name="Barry K."/>
            <person name="Choi C."/>
            <person name="Cichocki N."/>
            <person name="Clum A."/>
            <person name="Copeland A."/>
            <person name="Hainaut M."/>
            <person name="Haridas S."/>
            <person name="Labutti K."/>
            <person name="Lindquist E."/>
            <person name="Lipzen A."/>
            <person name="Khouja H.-R."/>
            <person name="Murat C."/>
            <person name="Ohm R."/>
            <person name="Olson A."/>
            <person name="Spatafora J."/>
            <person name="Veneault-Fourrey C."/>
            <person name="Henrissat B."/>
            <person name="Grigoriev I."/>
            <person name="Martin F."/>
            <person name="Perotto S."/>
        </authorList>
    </citation>
    <scope>NUCLEOTIDE SEQUENCE [LARGE SCALE GENOMIC DNA]</scope>
    <source>
        <strain evidence="2 3">UAMH 7357</strain>
    </source>
</reference>
<dbReference type="AlphaFoldDB" id="A0A2J6QQ61"/>
<evidence type="ECO:0000313" key="2">
    <source>
        <dbReference type="EMBL" id="PMD28394.1"/>
    </source>
</evidence>
<feature type="region of interest" description="Disordered" evidence="1">
    <location>
        <begin position="43"/>
        <end position="62"/>
    </location>
</feature>
<accession>A0A2J6QQ61</accession>
<dbReference type="Proteomes" id="UP000235672">
    <property type="component" value="Unassembled WGS sequence"/>
</dbReference>
<protein>
    <submittedName>
        <fullName evidence="2">Uncharacterized protein</fullName>
    </submittedName>
</protein>
<dbReference type="EMBL" id="KZ613464">
    <property type="protein sequence ID" value="PMD28394.1"/>
    <property type="molecule type" value="Genomic_DNA"/>
</dbReference>
<organism evidence="2 3">
    <name type="scientific">Hyaloscypha hepaticicola</name>
    <dbReference type="NCBI Taxonomy" id="2082293"/>
    <lineage>
        <taxon>Eukaryota</taxon>
        <taxon>Fungi</taxon>
        <taxon>Dikarya</taxon>
        <taxon>Ascomycota</taxon>
        <taxon>Pezizomycotina</taxon>
        <taxon>Leotiomycetes</taxon>
        <taxon>Helotiales</taxon>
        <taxon>Hyaloscyphaceae</taxon>
        <taxon>Hyaloscypha</taxon>
    </lineage>
</organism>
<name>A0A2J6QQ61_9HELO</name>
<sequence length="122" mass="13304">MSRRHRGDSLVPVEFAGSMGGCSFVGRVLIDSLLQPPVIDDESKVEKEAGSPPQEKAPQDPCEIQVNYSQRPDLDHSYLSNCTIMTITPDHTHSLGLPFSTMAAGCSRLEQFDDAHSLAFEG</sequence>
<keyword evidence="3" id="KW-1185">Reference proteome</keyword>